<dbReference type="Pfam" id="PF20431">
    <property type="entry name" value="E_motif"/>
    <property type="match status" value="1"/>
</dbReference>
<dbReference type="GO" id="GO:0009451">
    <property type="term" value="P:RNA modification"/>
    <property type="evidence" value="ECO:0007669"/>
    <property type="project" value="InterPro"/>
</dbReference>
<dbReference type="Gene3D" id="1.25.40.10">
    <property type="entry name" value="Tetratricopeptide repeat domain"/>
    <property type="match status" value="3"/>
</dbReference>
<gene>
    <name evidence="3" type="ORF">F2P56_027723</name>
</gene>
<dbReference type="PANTHER" id="PTHR47926:SF450">
    <property type="entry name" value="DYW DOMAIN-CONTAINING PROTEIN"/>
    <property type="match status" value="1"/>
</dbReference>
<dbReference type="Pfam" id="PF01535">
    <property type="entry name" value="PPR"/>
    <property type="match status" value="2"/>
</dbReference>
<dbReference type="PANTHER" id="PTHR47926">
    <property type="entry name" value="PENTATRICOPEPTIDE REPEAT-CONTAINING PROTEIN"/>
    <property type="match status" value="1"/>
</dbReference>
<evidence type="ECO:0000256" key="1">
    <source>
        <dbReference type="ARBA" id="ARBA00022737"/>
    </source>
</evidence>
<dbReference type="InterPro" id="IPR046960">
    <property type="entry name" value="PPR_At4g14850-like_plant"/>
</dbReference>
<dbReference type="Proteomes" id="UP000619265">
    <property type="component" value="Unassembled WGS sequence"/>
</dbReference>
<dbReference type="Gramene" id="Jr12_15320_p1">
    <property type="protein sequence ID" value="cds.Jr12_15320_p1"/>
    <property type="gene ID" value="Jr12_15320"/>
</dbReference>
<accession>A0A833X1J8</accession>
<dbReference type="EMBL" id="LIHL02000012">
    <property type="protein sequence ID" value="KAF5452756.1"/>
    <property type="molecule type" value="Genomic_DNA"/>
</dbReference>
<sequence length="515" mass="57292">MMSQNPNFKHPTLQLLEKCQTLHAVKQVHARMLTTGLALHTYPLSRLLLFSSAVSIAYALSIFNQIPNPTIFLFNTLISSLVTNGGHHTHIVCSLYNRVLSHQTLKPNSFTFPSLFKAFGSDPWFQHGRALHTHVLKFLGSTHDHFVQASLLNFYAKCGRVGVSRYLFDQIREPDLASWNSILAAYAHGTSTDCVSSASNGCDSSLSLEALYLFKDMQRSSVRPNEVSIVALVSACANLGALSQGTWAHSYALRNNLKLNRFVGTALMDMYSRCGCLDLAHQLFDQLNERDTLCYNAIIRGFAINGYGHRALGLYEKMKIEEIVPDDVTFVVTMCACSHAGLVEEGCKVFESMEEVYGIKPKLEHYGCLVDLLGRAGRLKEAEERVQTMPMKPNAILWRSLLGAARVHGNLEIGEVALKNLIKLEPETGGNYVLLSNMYASIDRWDDVNKVRKLMKDQGVNKMPGSSLVEIGGAMHEFLIGDKTHPQTKGILKLEEMNKRLSEYGHKPKNKGSAV</sequence>
<dbReference type="PROSITE" id="PS51375">
    <property type="entry name" value="PPR"/>
    <property type="match status" value="1"/>
</dbReference>
<protein>
    <recommendedName>
        <fullName evidence="5">Pentatricopeptide repeat-containing protein At5g43790</fullName>
    </recommendedName>
</protein>
<dbReference type="AlphaFoldDB" id="A0A833X1J8"/>
<keyword evidence="1" id="KW-0677">Repeat</keyword>
<dbReference type="InterPro" id="IPR002885">
    <property type="entry name" value="PPR_rpt"/>
</dbReference>
<dbReference type="FunFam" id="1.25.40.10:FF:001630">
    <property type="entry name" value="Pentatricopeptide repeat-containing protein At5g43790"/>
    <property type="match status" value="1"/>
</dbReference>
<feature type="repeat" description="PPR" evidence="2">
    <location>
        <begin position="291"/>
        <end position="325"/>
    </location>
</feature>
<proteinExistence type="predicted"/>
<evidence type="ECO:0000313" key="4">
    <source>
        <dbReference type="Proteomes" id="UP000619265"/>
    </source>
</evidence>
<evidence type="ECO:0000256" key="2">
    <source>
        <dbReference type="PROSITE-ProRule" id="PRU00708"/>
    </source>
</evidence>
<evidence type="ECO:0008006" key="5">
    <source>
        <dbReference type="Google" id="ProtNLM"/>
    </source>
</evidence>
<dbReference type="NCBIfam" id="TIGR00756">
    <property type="entry name" value="PPR"/>
    <property type="match status" value="2"/>
</dbReference>
<comment type="caution">
    <text evidence="3">The sequence shown here is derived from an EMBL/GenBank/DDBJ whole genome shotgun (WGS) entry which is preliminary data.</text>
</comment>
<dbReference type="GO" id="GO:0003723">
    <property type="term" value="F:RNA binding"/>
    <property type="evidence" value="ECO:0007669"/>
    <property type="project" value="InterPro"/>
</dbReference>
<dbReference type="Pfam" id="PF13041">
    <property type="entry name" value="PPR_2"/>
    <property type="match status" value="1"/>
</dbReference>
<dbReference type="InterPro" id="IPR046848">
    <property type="entry name" value="E_motif"/>
</dbReference>
<organism evidence="3 4">
    <name type="scientific">Juglans regia</name>
    <name type="common">English walnut</name>
    <dbReference type="NCBI Taxonomy" id="51240"/>
    <lineage>
        <taxon>Eukaryota</taxon>
        <taxon>Viridiplantae</taxon>
        <taxon>Streptophyta</taxon>
        <taxon>Embryophyta</taxon>
        <taxon>Tracheophyta</taxon>
        <taxon>Spermatophyta</taxon>
        <taxon>Magnoliopsida</taxon>
        <taxon>eudicotyledons</taxon>
        <taxon>Gunneridae</taxon>
        <taxon>Pentapetalae</taxon>
        <taxon>rosids</taxon>
        <taxon>fabids</taxon>
        <taxon>Fagales</taxon>
        <taxon>Juglandaceae</taxon>
        <taxon>Juglans</taxon>
    </lineage>
</organism>
<dbReference type="FunFam" id="1.25.40.10:FF:000031">
    <property type="entry name" value="Pentatricopeptide repeat-containing protein mitochondrial"/>
    <property type="match status" value="1"/>
</dbReference>
<name>A0A833X1J8_JUGRE</name>
<reference evidence="3" key="2">
    <citation type="submission" date="2020-03" db="EMBL/GenBank/DDBJ databases">
        <title>Walnut 2.0.</title>
        <authorList>
            <person name="Marrano A."/>
            <person name="Britton M."/>
            <person name="Zimin A.V."/>
            <person name="Zaini P.A."/>
            <person name="Workman R."/>
            <person name="Puiu D."/>
            <person name="Bianco L."/>
            <person name="Allen B.J."/>
            <person name="Troggio M."/>
            <person name="Leslie C.A."/>
            <person name="Timp W."/>
            <person name="Dendekar A."/>
            <person name="Salzberg S.L."/>
            <person name="Neale D.B."/>
        </authorList>
    </citation>
    <scope>NUCLEOTIDE SEQUENCE</scope>
    <source>
        <tissue evidence="3">Leaves</tissue>
    </source>
</reference>
<dbReference type="FunFam" id="1.25.40.10:FF:000366">
    <property type="entry name" value="Pentatricopeptide (PPR) repeat-containing protein"/>
    <property type="match status" value="1"/>
</dbReference>
<dbReference type="InterPro" id="IPR011990">
    <property type="entry name" value="TPR-like_helical_dom_sf"/>
</dbReference>
<evidence type="ECO:0000313" key="3">
    <source>
        <dbReference type="EMBL" id="KAF5452756.1"/>
    </source>
</evidence>
<reference evidence="3" key="1">
    <citation type="submission" date="2015-10" db="EMBL/GenBank/DDBJ databases">
        <authorList>
            <person name="Martinez-Garcia P.J."/>
            <person name="Crepeau M.W."/>
            <person name="Puiu D."/>
            <person name="Gonzalez-Ibeas D."/>
            <person name="Whalen J."/>
            <person name="Stevens K."/>
            <person name="Paul R."/>
            <person name="Butterfield T."/>
            <person name="Britton M."/>
            <person name="Reagan R."/>
            <person name="Chakraborty S."/>
            <person name="Walawage S.L."/>
            <person name="Vasquez-Gross H.A."/>
            <person name="Cardeno C."/>
            <person name="Famula R."/>
            <person name="Pratt K."/>
            <person name="Kuruganti S."/>
            <person name="Aradhya M.K."/>
            <person name="Leslie C.A."/>
            <person name="Dandekar A.M."/>
            <person name="Salzberg S.L."/>
            <person name="Wegrzyn J.L."/>
            <person name="Langley C.H."/>
            <person name="Neale D.B."/>
        </authorList>
    </citation>
    <scope>NUCLEOTIDE SEQUENCE</scope>
    <source>
        <tissue evidence="3">Leaves</tissue>
    </source>
</reference>